<evidence type="ECO:0000313" key="3">
    <source>
        <dbReference type="Proteomes" id="UP000287171"/>
    </source>
</evidence>
<accession>A0A402BJY3</accession>
<keyword evidence="1" id="KW-0812">Transmembrane</keyword>
<keyword evidence="3" id="KW-1185">Reference proteome</keyword>
<name>A0A402BJY3_9CHLR</name>
<proteinExistence type="predicted"/>
<dbReference type="EMBL" id="BIFT01000002">
    <property type="protein sequence ID" value="GCE31662.1"/>
    <property type="molecule type" value="Genomic_DNA"/>
</dbReference>
<sequence>MKPLKAVYNFIVGDMIILVGIVLVFLLLLLINNVASLAAIRPYSGLILVVVILAVLGITLNRELRSKKRV</sequence>
<dbReference type="Proteomes" id="UP000287171">
    <property type="component" value="Unassembled WGS sequence"/>
</dbReference>
<reference evidence="3" key="1">
    <citation type="submission" date="2018-12" db="EMBL/GenBank/DDBJ databases">
        <title>Tengunoibacter tsumagoiensis gen. nov., sp. nov., Dictyobacter kobayashii sp. nov., D. alpinus sp. nov., and D. joshuensis sp. nov. and description of Dictyobacteraceae fam. nov. within the order Ktedonobacterales isolated from Tengu-no-mugimeshi.</title>
        <authorList>
            <person name="Wang C.M."/>
            <person name="Zheng Y."/>
            <person name="Sakai Y."/>
            <person name="Toyoda A."/>
            <person name="Minakuchi Y."/>
            <person name="Abe K."/>
            <person name="Yokota A."/>
            <person name="Yabe S."/>
        </authorList>
    </citation>
    <scope>NUCLEOTIDE SEQUENCE [LARGE SCALE GENOMIC DNA]</scope>
    <source>
        <strain evidence="3">Uno16</strain>
    </source>
</reference>
<evidence type="ECO:0000313" key="2">
    <source>
        <dbReference type="EMBL" id="GCE31662.1"/>
    </source>
</evidence>
<keyword evidence="1" id="KW-0472">Membrane</keyword>
<gene>
    <name evidence="2" type="ORF">KDA_71460</name>
</gene>
<organism evidence="2 3">
    <name type="scientific">Dictyobacter alpinus</name>
    <dbReference type="NCBI Taxonomy" id="2014873"/>
    <lineage>
        <taxon>Bacteria</taxon>
        <taxon>Bacillati</taxon>
        <taxon>Chloroflexota</taxon>
        <taxon>Ktedonobacteria</taxon>
        <taxon>Ktedonobacterales</taxon>
        <taxon>Dictyobacteraceae</taxon>
        <taxon>Dictyobacter</taxon>
    </lineage>
</organism>
<comment type="caution">
    <text evidence="2">The sequence shown here is derived from an EMBL/GenBank/DDBJ whole genome shotgun (WGS) entry which is preliminary data.</text>
</comment>
<dbReference type="AlphaFoldDB" id="A0A402BJY3"/>
<evidence type="ECO:0000256" key="1">
    <source>
        <dbReference type="SAM" id="Phobius"/>
    </source>
</evidence>
<keyword evidence="1" id="KW-1133">Transmembrane helix</keyword>
<feature type="transmembrane region" description="Helical" evidence="1">
    <location>
        <begin position="7"/>
        <end position="31"/>
    </location>
</feature>
<feature type="transmembrane region" description="Helical" evidence="1">
    <location>
        <begin position="43"/>
        <end position="60"/>
    </location>
</feature>
<protein>
    <submittedName>
        <fullName evidence="2">Uncharacterized protein</fullName>
    </submittedName>
</protein>
<dbReference type="RefSeq" id="WP_126631603.1">
    <property type="nucleotide sequence ID" value="NZ_BIFT01000002.1"/>
</dbReference>